<accession>A0ABQ1QM33</accession>
<gene>
    <name evidence="1" type="ORF">GCM10011358_13670</name>
</gene>
<comment type="caution">
    <text evidence="1">The sequence shown here is derived from an EMBL/GenBank/DDBJ whole genome shotgun (WGS) entry which is preliminary data.</text>
</comment>
<name>A0ABQ1QM33_9RHOB</name>
<evidence type="ECO:0000313" key="1">
    <source>
        <dbReference type="EMBL" id="GGD30900.1"/>
    </source>
</evidence>
<evidence type="ECO:0008006" key="3">
    <source>
        <dbReference type="Google" id="ProtNLM"/>
    </source>
</evidence>
<dbReference type="Proteomes" id="UP000617355">
    <property type="component" value="Unassembled WGS sequence"/>
</dbReference>
<reference evidence="2" key="1">
    <citation type="journal article" date="2019" name="Int. J. Syst. Evol. Microbiol.">
        <title>The Global Catalogue of Microorganisms (GCM) 10K type strain sequencing project: providing services to taxonomists for standard genome sequencing and annotation.</title>
        <authorList>
            <consortium name="The Broad Institute Genomics Platform"/>
            <consortium name="The Broad Institute Genome Sequencing Center for Infectious Disease"/>
            <person name="Wu L."/>
            <person name="Ma J."/>
        </authorList>
    </citation>
    <scope>NUCLEOTIDE SEQUENCE [LARGE SCALE GENOMIC DNA]</scope>
    <source>
        <strain evidence="2">CGMCC 1.12922</strain>
    </source>
</reference>
<organism evidence="1 2">
    <name type="scientific">Sinisalibacter lacisalsi</name>
    <dbReference type="NCBI Taxonomy" id="1526570"/>
    <lineage>
        <taxon>Bacteria</taxon>
        <taxon>Pseudomonadati</taxon>
        <taxon>Pseudomonadota</taxon>
        <taxon>Alphaproteobacteria</taxon>
        <taxon>Rhodobacterales</taxon>
        <taxon>Roseobacteraceae</taxon>
        <taxon>Sinisalibacter</taxon>
    </lineage>
</organism>
<protein>
    <recommendedName>
        <fullName evidence="3">N-(5'-phosphoribosyl)anthranilate isomerase</fullName>
    </recommendedName>
</protein>
<sequence>MPLDFDRPIVPTLRDPDLWLRELFSSQAARDGLVIRRKVRDIERFAGWDRFTAELTRRGYRAFENSGQVIIFCNHAPIQPIAPARDR</sequence>
<dbReference type="EMBL" id="BMGI01000002">
    <property type="protein sequence ID" value="GGD30900.1"/>
    <property type="molecule type" value="Genomic_DNA"/>
</dbReference>
<proteinExistence type="predicted"/>
<evidence type="ECO:0000313" key="2">
    <source>
        <dbReference type="Proteomes" id="UP000617355"/>
    </source>
</evidence>
<keyword evidence="2" id="KW-1185">Reference proteome</keyword>